<reference evidence="3" key="1">
    <citation type="submission" date="2014-07" db="EMBL/GenBank/DDBJ databases">
        <authorList>
            <person name="Wibberg D."/>
        </authorList>
    </citation>
    <scope>NUCLEOTIDE SEQUENCE [LARGE SCALE GENOMIC DNA]</scope>
    <source>
        <strain evidence="3">DG5</strain>
    </source>
</reference>
<feature type="domain" description="Putative Se/S carrier protein-like" evidence="1">
    <location>
        <begin position="5"/>
        <end position="67"/>
    </location>
</feature>
<name>A0A078KRX0_9FIRM</name>
<evidence type="ECO:0000259" key="1">
    <source>
        <dbReference type="Pfam" id="PF11823"/>
    </source>
</evidence>
<dbReference type="HOGENOM" id="CLU_2615751_0_0_9"/>
<keyword evidence="3" id="KW-1185">Reference proteome</keyword>
<dbReference type="Pfam" id="PF11823">
    <property type="entry name" value="Se_S_carrier"/>
    <property type="match status" value="1"/>
</dbReference>
<proteinExistence type="predicted"/>
<evidence type="ECO:0000313" key="3">
    <source>
        <dbReference type="Proteomes" id="UP000032431"/>
    </source>
</evidence>
<dbReference type="InterPro" id="IPR021778">
    <property type="entry name" value="Se/S_carrier-like"/>
</dbReference>
<organism evidence="2 3">
    <name type="scientific">[Clostridium] cellulosi</name>
    <dbReference type="NCBI Taxonomy" id="29343"/>
    <lineage>
        <taxon>Bacteria</taxon>
        <taxon>Bacillati</taxon>
        <taxon>Bacillota</taxon>
        <taxon>Clostridia</taxon>
        <taxon>Eubacteriales</taxon>
        <taxon>Oscillospiraceae</taxon>
        <taxon>Oscillospiraceae incertae sedis</taxon>
    </lineage>
</organism>
<dbReference type="EMBL" id="LM995447">
    <property type="protein sequence ID" value="CDZ23855.1"/>
    <property type="molecule type" value="Genomic_DNA"/>
</dbReference>
<protein>
    <recommendedName>
        <fullName evidence="1">Putative Se/S carrier protein-like domain-containing protein</fullName>
    </recommendedName>
</protein>
<dbReference type="AlphaFoldDB" id="A0A078KRX0"/>
<accession>A0A078KRX0</accession>
<sequence length="78" mass="8493">MSGQYIIVSSITYAYKGKEILERKGIRASVERAPTEISECGCHYAIRIGNASLDRAIRILDHAHIKIISVGGGNYGIS</sequence>
<dbReference type="KEGG" id="ccel:CCDG5_0726"/>
<dbReference type="Proteomes" id="UP000032431">
    <property type="component" value="Chromosome I"/>
</dbReference>
<dbReference type="PATRIC" id="fig|29343.3.peg.760"/>
<gene>
    <name evidence="2" type="ORF">CCDG5_0726</name>
</gene>
<evidence type="ECO:0000313" key="2">
    <source>
        <dbReference type="EMBL" id="CDZ23855.1"/>
    </source>
</evidence>
<dbReference type="STRING" id="29343.CCDG5_0726"/>